<reference evidence="1 2" key="1">
    <citation type="journal article" date="2018" name="Elife">
        <title>Firefly genomes illuminate parallel origins of bioluminescence in beetles.</title>
        <authorList>
            <person name="Fallon T.R."/>
            <person name="Lower S.E."/>
            <person name="Chang C.H."/>
            <person name="Bessho-Uehara M."/>
            <person name="Martin G.J."/>
            <person name="Bewick A.J."/>
            <person name="Behringer M."/>
            <person name="Debat H.J."/>
            <person name="Wong I."/>
            <person name="Day J.C."/>
            <person name="Suvorov A."/>
            <person name="Silva C.J."/>
            <person name="Stanger-Hall K.F."/>
            <person name="Hall D.W."/>
            <person name="Schmitz R.J."/>
            <person name="Nelson D.R."/>
            <person name="Lewis S.M."/>
            <person name="Shigenobu S."/>
            <person name="Bybee S.M."/>
            <person name="Larracuente A.M."/>
            <person name="Oba Y."/>
            <person name="Weng J.K."/>
        </authorList>
    </citation>
    <scope>NUCLEOTIDE SEQUENCE [LARGE SCALE GENOMIC DNA]</scope>
    <source>
        <strain evidence="1">1611_PpyrPB1</strain>
        <tissue evidence="1">Whole body</tissue>
    </source>
</reference>
<dbReference type="AlphaFoldDB" id="A0A5N4AET2"/>
<evidence type="ECO:0000313" key="2">
    <source>
        <dbReference type="Proteomes" id="UP000327044"/>
    </source>
</evidence>
<protein>
    <submittedName>
        <fullName evidence="1">Uncharacterized protein</fullName>
    </submittedName>
</protein>
<proteinExistence type="predicted"/>
<sequence length="108" mass="12520">DDDMQSSSNFKLKKKFPYRELVGVLTTRLDIWFPVNYLGQFNNCYGINHWTVSKRLLRYLKGTIDVGFILGSNSVAIAGFIDSNWSNNSDNRRRFFGYIFILNRGPLS</sequence>
<gene>
    <name evidence="1" type="ORF">PPYR_09894</name>
</gene>
<accession>A0A5N4AET2</accession>
<evidence type="ECO:0000313" key="1">
    <source>
        <dbReference type="EMBL" id="KAB0795833.1"/>
    </source>
</evidence>
<keyword evidence="2" id="KW-1185">Reference proteome</keyword>
<dbReference type="PANTHER" id="PTHR11439:SF467">
    <property type="entry name" value="INTEGRASE CATALYTIC DOMAIN-CONTAINING PROTEIN"/>
    <property type="match status" value="1"/>
</dbReference>
<dbReference type="InParanoid" id="A0A5N4AET2"/>
<dbReference type="PANTHER" id="PTHR11439">
    <property type="entry name" value="GAG-POL-RELATED RETROTRANSPOSON"/>
    <property type="match status" value="1"/>
</dbReference>
<name>A0A5N4AET2_PHOPY</name>
<comment type="caution">
    <text evidence="1">The sequence shown here is derived from an EMBL/GenBank/DDBJ whole genome shotgun (WGS) entry which is preliminary data.</text>
</comment>
<dbReference type="EMBL" id="VVIM01000007">
    <property type="protein sequence ID" value="KAB0795833.1"/>
    <property type="molecule type" value="Genomic_DNA"/>
</dbReference>
<dbReference type="Proteomes" id="UP000327044">
    <property type="component" value="Unassembled WGS sequence"/>
</dbReference>
<organism evidence="1 2">
    <name type="scientific">Photinus pyralis</name>
    <name type="common">Common eastern firefly</name>
    <name type="synonym">Lampyris pyralis</name>
    <dbReference type="NCBI Taxonomy" id="7054"/>
    <lineage>
        <taxon>Eukaryota</taxon>
        <taxon>Metazoa</taxon>
        <taxon>Ecdysozoa</taxon>
        <taxon>Arthropoda</taxon>
        <taxon>Hexapoda</taxon>
        <taxon>Insecta</taxon>
        <taxon>Pterygota</taxon>
        <taxon>Neoptera</taxon>
        <taxon>Endopterygota</taxon>
        <taxon>Coleoptera</taxon>
        <taxon>Polyphaga</taxon>
        <taxon>Elateriformia</taxon>
        <taxon>Elateroidea</taxon>
        <taxon>Lampyridae</taxon>
        <taxon>Lampyrinae</taxon>
        <taxon>Photinus</taxon>
    </lineage>
</organism>
<feature type="non-terminal residue" evidence="1">
    <location>
        <position position="1"/>
    </location>
</feature>